<dbReference type="RefSeq" id="WP_154769081.1">
    <property type="nucleotide sequence ID" value="NZ_WLYK01000005.1"/>
</dbReference>
<protein>
    <submittedName>
        <fullName evidence="2">Uncharacterized protein</fullName>
    </submittedName>
</protein>
<keyword evidence="1" id="KW-0732">Signal</keyword>
<name>A0A7K1FLU7_9ACTN</name>
<reference evidence="2 3" key="1">
    <citation type="submission" date="2019-11" db="EMBL/GenBank/DDBJ databases">
        <authorList>
            <person name="Jiang L.-Q."/>
        </authorList>
    </citation>
    <scope>NUCLEOTIDE SEQUENCE [LARGE SCALE GENOMIC DNA]</scope>
    <source>
        <strain evidence="2 3">YIM 132087</strain>
    </source>
</reference>
<feature type="signal peptide" evidence="1">
    <location>
        <begin position="1"/>
        <end position="18"/>
    </location>
</feature>
<evidence type="ECO:0000256" key="1">
    <source>
        <dbReference type="SAM" id="SignalP"/>
    </source>
</evidence>
<dbReference type="Proteomes" id="UP000460221">
    <property type="component" value="Unassembled WGS sequence"/>
</dbReference>
<accession>A0A7K1FLU7</accession>
<evidence type="ECO:0000313" key="2">
    <source>
        <dbReference type="EMBL" id="MTD15121.1"/>
    </source>
</evidence>
<comment type="caution">
    <text evidence="2">The sequence shown here is derived from an EMBL/GenBank/DDBJ whole genome shotgun (WGS) entry which is preliminary data.</text>
</comment>
<proteinExistence type="predicted"/>
<dbReference type="AlphaFoldDB" id="A0A7K1FLU7"/>
<gene>
    <name evidence="2" type="ORF">GIS00_14350</name>
</gene>
<feature type="chain" id="PRO_5029472062" evidence="1">
    <location>
        <begin position="19"/>
        <end position="341"/>
    </location>
</feature>
<evidence type="ECO:0000313" key="3">
    <source>
        <dbReference type="Proteomes" id="UP000460221"/>
    </source>
</evidence>
<dbReference type="EMBL" id="WLYK01000005">
    <property type="protein sequence ID" value="MTD15121.1"/>
    <property type="molecule type" value="Genomic_DNA"/>
</dbReference>
<keyword evidence="3" id="KW-1185">Reference proteome</keyword>
<organism evidence="2 3">
    <name type="scientific">Nakamurella alba</name>
    <dbReference type="NCBI Taxonomy" id="2665158"/>
    <lineage>
        <taxon>Bacteria</taxon>
        <taxon>Bacillati</taxon>
        <taxon>Actinomycetota</taxon>
        <taxon>Actinomycetes</taxon>
        <taxon>Nakamurellales</taxon>
        <taxon>Nakamurellaceae</taxon>
        <taxon>Nakamurella</taxon>
    </lineage>
</organism>
<sequence>MTGILVVLAALSPMTARAAAPEPAPAGGSVNAAGTSAATRGFWIHNWSSKTLQLTAAKSVGNNPPPNLELLPTGWQLAGGEQGHFELDSVARENDVLTTWAVLDKDNTPTGATFDLTLSVQASVRYSEVGAVPAGLVVNTQSQDVYVLDPPNTTTEVTTGSGAGATMSQADGAELARRLCAEDGSRCQFTSAGRPQETTVPVVVDGPYRNLTCDKVTMTLSNNTTRTFSTSWDVSVTMDTKLLDLINTSTKVSTGGTQTDVTSVKATGATTLEPGRIGWWQVTYPVWRSNGTFQILLGNTTWLVHMTIDTPRPGGKKSQAAAPRQTTIATDDLANLGASCG</sequence>